<organism evidence="2 3">
    <name type="scientific">Pinctada imbricata</name>
    <name type="common">Atlantic pearl-oyster</name>
    <name type="synonym">Pinctada martensii</name>
    <dbReference type="NCBI Taxonomy" id="66713"/>
    <lineage>
        <taxon>Eukaryota</taxon>
        <taxon>Metazoa</taxon>
        <taxon>Spiralia</taxon>
        <taxon>Lophotrochozoa</taxon>
        <taxon>Mollusca</taxon>
        <taxon>Bivalvia</taxon>
        <taxon>Autobranchia</taxon>
        <taxon>Pteriomorphia</taxon>
        <taxon>Pterioida</taxon>
        <taxon>Pterioidea</taxon>
        <taxon>Pteriidae</taxon>
        <taxon>Pinctada</taxon>
    </lineage>
</organism>
<comment type="caution">
    <text evidence="2">The sequence shown here is derived from an EMBL/GenBank/DDBJ whole genome shotgun (WGS) entry which is preliminary data.</text>
</comment>
<feature type="region of interest" description="Disordered" evidence="1">
    <location>
        <begin position="99"/>
        <end position="126"/>
    </location>
</feature>
<sequence>MQSGDADSPRAPGLTSEWMLRAVTIQNFIPFHQRQRLKLEDGANFIIGANGTEADKSLSQRLGDFITSLESEQEEQAFDEKLQSIAEALREAYNQNENVEYSSETVPHSSKDHENDFGAENSPRDKEVKNRCEEVLKILTERVVTLFGKRSVDPSMWDKSSQRRSAHATGDYFTSRHEKAEIFVELLSKRNQDYIDRDQEQMFFNALIFPQRYEFELDEKTMECTAINKNTDLKTSLVKTSEGIIEAKQLSLILSSSKYDTILIQNPEKGMHPPMIEKLRDLVLRRIRNKVVVVSSHNQNLIASWSLPRTFMCRFHYIQPGHYENTVVPCKSLPQNALAGDELKKIPFSAHVLFVEGPSDKKMIRSVLYLIQEKITSNQECEILDGIEDKESFCNFISLLTIVSQDGAKNHLNLQRTCDILGISYTFIYDTDVFISKAKQVIRKCLPSYISNVGDRNQAELLDFTGKEGRISSHPCQKSYFHVDMREY</sequence>
<reference evidence="2" key="1">
    <citation type="submission" date="2019-08" db="EMBL/GenBank/DDBJ databases">
        <title>The improved chromosome-level genome for the pearl oyster Pinctada fucata martensii using PacBio sequencing and Hi-C.</title>
        <authorList>
            <person name="Zheng Z."/>
        </authorList>
    </citation>
    <scope>NUCLEOTIDE SEQUENCE</scope>
    <source>
        <strain evidence="2">ZZ-2019</strain>
        <tissue evidence="2">Adductor muscle</tissue>
    </source>
</reference>
<gene>
    <name evidence="2" type="ORF">FSP39_017174</name>
</gene>
<accession>A0AA88YRQ5</accession>
<dbReference type="AlphaFoldDB" id="A0AA88YRQ5"/>
<protein>
    <submittedName>
        <fullName evidence="2">Uncharacterized protein</fullName>
    </submittedName>
</protein>
<evidence type="ECO:0000313" key="3">
    <source>
        <dbReference type="Proteomes" id="UP001186944"/>
    </source>
</evidence>
<feature type="compositionally biased region" description="Polar residues" evidence="1">
    <location>
        <begin position="99"/>
        <end position="108"/>
    </location>
</feature>
<dbReference type="EMBL" id="VSWD01000005">
    <property type="protein sequence ID" value="KAK3103191.1"/>
    <property type="molecule type" value="Genomic_DNA"/>
</dbReference>
<dbReference type="Proteomes" id="UP001186944">
    <property type="component" value="Unassembled WGS sequence"/>
</dbReference>
<evidence type="ECO:0000256" key="1">
    <source>
        <dbReference type="SAM" id="MobiDB-lite"/>
    </source>
</evidence>
<evidence type="ECO:0000313" key="2">
    <source>
        <dbReference type="EMBL" id="KAK3103191.1"/>
    </source>
</evidence>
<feature type="compositionally biased region" description="Basic and acidic residues" evidence="1">
    <location>
        <begin position="109"/>
        <end position="126"/>
    </location>
</feature>
<proteinExistence type="predicted"/>
<name>A0AA88YRQ5_PINIB</name>
<keyword evidence="3" id="KW-1185">Reference proteome</keyword>